<keyword evidence="3" id="KW-1185">Reference proteome</keyword>
<dbReference type="EMBL" id="ATDP01000074">
    <property type="protein sequence ID" value="EQB16761.1"/>
    <property type="molecule type" value="Genomic_DNA"/>
</dbReference>
<dbReference type="AlphaFoldDB" id="T0HKB0"/>
<protein>
    <recommendedName>
        <fullName evidence="1">NmrA-like domain-containing protein</fullName>
    </recommendedName>
</protein>
<dbReference type="PATRIC" id="fig|1331060.3.peg.1220"/>
<evidence type="ECO:0000259" key="1">
    <source>
        <dbReference type="Pfam" id="PF05368"/>
    </source>
</evidence>
<evidence type="ECO:0000313" key="3">
    <source>
        <dbReference type="Proteomes" id="UP000015531"/>
    </source>
</evidence>
<proteinExistence type="predicted"/>
<evidence type="ECO:0000313" key="2">
    <source>
        <dbReference type="EMBL" id="EQB16761.1"/>
    </source>
</evidence>
<gene>
    <name evidence="2" type="ORF">RLDS_06490</name>
</gene>
<dbReference type="InterPro" id="IPR051604">
    <property type="entry name" value="Ergot_Alk_Oxidoreductase"/>
</dbReference>
<accession>T0HKB0</accession>
<dbReference type="PANTHER" id="PTHR43162">
    <property type="match status" value="1"/>
</dbReference>
<dbReference type="eggNOG" id="COG0702">
    <property type="taxonomic scope" value="Bacteria"/>
</dbReference>
<reference evidence="2 3" key="1">
    <citation type="journal article" date="2013" name="Genome Announc.">
        <title>Draft Genome Sequence of Sphingobium lactosutens Strain DS20T, Isolated from a Hexachlorocyclohexane Dumpsite.</title>
        <authorList>
            <person name="Kumar R."/>
            <person name="Dwivedi V."/>
            <person name="Negi V."/>
            <person name="Khurana J.P."/>
            <person name="Lal R."/>
        </authorList>
    </citation>
    <scope>NUCLEOTIDE SEQUENCE [LARGE SCALE GENOMIC DNA]</scope>
    <source>
        <strain evidence="2 3">DS20</strain>
    </source>
</reference>
<feature type="domain" description="NmrA-like" evidence="1">
    <location>
        <begin position="9"/>
        <end position="250"/>
    </location>
</feature>
<dbReference type="Gene3D" id="3.40.50.720">
    <property type="entry name" value="NAD(P)-binding Rossmann-like Domain"/>
    <property type="match status" value="1"/>
</dbReference>
<organism evidence="2 3">
    <name type="scientific">Sphingobium lactosutens DS20</name>
    <dbReference type="NCBI Taxonomy" id="1331060"/>
    <lineage>
        <taxon>Bacteria</taxon>
        <taxon>Pseudomonadati</taxon>
        <taxon>Pseudomonadota</taxon>
        <taxon>Alphaproteobacteria</taxon>
        <taxon>Sphingomonadales</taxon>
        <taxon>Sphingomonadaceae</taxon>
        <taxon>Sphingobium</taxon>
    </lineage>
</organism>
<dbReference type="RefSeq" id="WP_021225122.1">
    <property type="nucleotide sequence ID" value="NZ_ATDP01000074.1"/>
</dbReference>
<name>T0HKB0_9SPHN</name>
<dbReference type="Proteomes" id="UP000015531">
    <property type="component" value="Unassembled WGS sequence"/>
</dbReference>
<dbReference type="SUPFAM" id="SSF51735">
    <property type="entry name" value="NAD(P)-binding Rossmann-fold domains"/>
    <property type="match status" value="1"/>
</dbReference>
<sequence>MMMNTTPTLVVGASGKFAGYVVPALAKRAAYVRGMIRSEDDAARIRDQGAAEIVVADLTDPPSLARALDGVECVFYTAPAFMPRKAKVGRDFVATARNAGVRWIVFSSAVHPVINRLVNHATKAPVEEAILDARMKYSFLHPALYFQNFAAGWDKVVDIGTLAEPSSVETRFSRADYRDVTEVAAIALTEDRLLYGTFELPSGRWFNRRDAARLIEDALGRPIRAERVDPDPIDNVAAPMQAMFAHYDEAGLRGNTLTRRANLGREPRSFAAFFHELADRETTV</sequence>
<dbReference type="Gene3D" id="3.90.25.10">
    <property type="entry name" value="UDP-galactose 4-epimerase, domain 1"/>
    <property type="match status" value="1"/>
</dbReference>
<comment type="caution">
    <text evidence="2">The sequence shown here is derived from an EMBL/GenBank/DDBJ whole genome shotgun (WGS) entry which is preliminary data.</text>
</comment>
<dbReference type="PANTHER" id="PTHR43162:SF1">
    <property type="entry name" value="PRESTALK A DIFFERENTIATION PROTEIN A"/>
    <property type="match status" value="1"/>
</dbReference>
<dbReference type="InterPro" id="IPR008030">
    <property type="entry name" value="NmrA-like"/>
</dbReference>
<dbReference type="Pfam" id="PF05368">
    <property type="entry name" value="NmrA"/>
    <property type="match status" value="1"/>
</dbReference>
<dbReference type="InterPro" id="IPR036291">
    <property type="entry name" value="NAD(P)-bd_dom_sf"/>
</dbReference>